<dbReference type="PANTHER" id="PTHR30487:SF0">
    <property type="entry name" value="PREPILIN LEADER PEPTIDASE_N-METHYLTRANSFERASE-RELATED"/>
    <property type="match status" value="1"/>
</dbReference>
<gene>
    <name evidence="13" type="ORF">EKN06_02155</name>
</gene>
<dbReference type="InterPro" id="IPR000045">
    <property type="entry name" value="Prepilin_IV_endopep_pep"/>
</dbReference>
<dbReference type="Proteomes" id="UP000283003">
    <property type="component" value="Unassembled WGS sequence"/>
</dbReference>
<keyword evidence="9" id="KW-0378">Hydrolase</keyword>
<evidence type="ECO:0000256" key="5">
    <source>
        <dbReference type="ARBA" id="ARBA00022692"/>
    </source>
</evidence>
<dbReference type="Gene3D" id="1.20.120.1220">
    <property type="match status" value="1"/>
</dbReference>
<evidence type="ECO:0000256" key="9">
    <source>
        <dbReference type="RuleBase" id="RU003794"/>
    </source>
</evidence>
<keyword evidence="3" id="KW-1003">Cell membrane</keyword>
<evidence type="ECO:0000259" key="12">
    <source>
        <dbReference type="Pfam" id="PF06750"/>
    </source>
</evidence>
<evidence type="ECO:0000313" key="13">
    <source>
        <dbReference type="EMBL" id="RVQ69037.1"/>
    </source>
</evidence>
<keyword evidence="9" id="KW-0511">Multifunctional enzyme</keyword>
<keyword evidence="7 10" id="KW-0472">Membrane</keyword>
<dbReference type="InterPro" id="IPR014032">
    <property type="entry name" value="Peptidase_A24A_bac"/>
</dbReference>
<evidence type="ECO:0000256" key="10">
    <source>
        <dbReference type="SAM" id="Phobius"/>
    </source>
</evidence>
<dbReference type="PANTHER" id="PTHR30487">
    <property type="entry name" value="TYPE 4 PREPILIN-LIKE PROTEINS LEADER PEPTIDE-PROCESSING ENZYME"/>
    <property type="match status" value="1"/>
</dbReference>
<sequence length="254" mass="26023">MGWLILLAGGGVGLLIGSFIGAAALRLPRDEGIVFGRSHCDSCGRTLRARDMVPVLSCLASGGKCRTCKAPIDHQHVLAELGGAFVGVTAVWAGGATPEGFAIALFGWQALLLALLDARHYWLPYPLVASLGLSALILPVLAFLDGSDLSHTALVQVSGGALGFALLAAPALFYRAVLNREGMGAADPWLLGAIGLWVGTMGVVMTLLLAAAAGLAVAGTLRLSGRAIDGQSALPLGTLMTLSAYVLMVVGRVL</sequence>
<name>A0A437H096_9SPHN</name>
<evidence type="ECO:0000256" key="8">
    <source>
        <dbReference type="RuleBase" id="RU003793"/>
    </source>
</evidence>
<comment type="caution">
    <text evidence="13">The sequence shown here is derived from an EMBL/GenBank/DDBJ whole genome shotgun (WGS) entry which is preliminary data.</text>
</comment>
<evidence type="ECO:0000256" key="7">
    <source>
        <dbReference type="ARBA" id="ARBA00023136"/>
    </source>
</evidence>
<feature type="domain" description="Prepilin peptidase A24 N-terminal" evidence="12">
    <location>
        <begin position="12"/>
        <end position="92"/>
    </location>
</feature>
<dbReference type="PRINTS" id="PR00864">
    <property type="entry name" value="PREPILNPTASE"/>
</dbReference>
<dbReference type="AlphaFoldDB" id="A0A437H096"/>
<evidence type="ECO:0000313" key="14">
    <source>
        <dbReference type="Proteomes" id="UP000283003"/>
    </source>
</evidence>
<reference evidence="13 14" key="1">
    <citation type="submission" date="2018-12" db="EMBL/GenBank/DDBJ databases">
        <title>Croceicoccus ponticola sp. nov., a lipolytic bacterium isolated from seawater.</title>
        <authorList>
            <person name="Yoon J.-H."/>
        </authorList>
    </citation>
    <scope>NUCLEOTIDE SEQUENCE [LARGE SCALE GENOMIC DNA]</scope>
    <source>
        <strain evidence="13 14">GM-16</strain>
    </source>
</reference>
<evidence type="ECO:0000256" key="1">
    <source>
        <dbReference type="ARBA" id="ARBA00004429"/>
    </source>
</evidence>
<comment type="similarity">
    <text evidence="2 8">Belongs to the peptidase A24 family.</text>
</comment>
<feature type="domain" description="Prepilin type IV endopeptidase peptidase" evidence="11">
    <location>
        <begin position="105"/>
        <end position="218"/>
    </location>
</feature>
<dbReference type="Pfam" id="PF01478">
    <property type="entry name" value="Peptidase_A24"/>
    <property type="match status" value="1"/>
</dbReference>
<organism evidence="13 14">
    <name type="scientific">Croceicoccus ponticola</name>
    <dbReference type="NCBI Taxonomy" id="2217664"/>
    <lineage>
        <taxon>Bacteria</taxon>
        <taxon>Pseudomonadati</taxon>
        <taxon>Pseudomonadota</taxon>
        <taxon>Alphaproteobacteria</taxon>
        <taxon>Sphingomonadales</taxon>
        <taxon>Erythrobacteraceae</taxon>
        <taxon>Croceicoccus</taxon>
    </lineage>
</organism>
<comment type="subcellular location">
    <subcellularLocation>
        <location evidence="1">Cell inner membrane</location>
        <topology evidence="1">Multi-pass membrane protein</topology>
    </subcellularLocation>
    <subcellularLocation>
        <location evidence="9">Cell membrane</location>
        <topology evidence="9">Multi-pass membrane protein</topology>
    </subcellularLocation>
</comment>
<feature type="transmembrane region" description="Helical" evidence="10">
    <location>
        <begin position="6"/>
        <end position="27"/>
    </location>
</feature>
<keyword evidence="6 10" id="KW-1133">Transmembrane helix</keyword>
<evidence type="ECO:0000256" key="3">
    <source>
        <dbReference type="ARBA" id="ARBA00022475"/>
    </source>
</evidence>
<feature type="transmembrane region" description="Helical" evidence="10">
    <location>
        <begin position="125"/>
        <end position="144"/>
    </location>
</feature>
<keyword evidence="9" id="KW-0645">Protease</keyword>
<proteinExistence type="inferred from homology"/>
<comment type="function">
    <text evidence="9">Plays an essential role in type IV pili and type II pseudopili formation by proteolytically removing the leader sequence from substrate proteins and subsequently monomethylating the alpha-amino group of the newly exposed N-terminal phenylalanine.</text>
</comment>
<dbReference type="GO" id="GO:0004190">
    <property type="term" value="F:aspartic-type endopeptidase activity"/>
    <property type="evidence" value="ECO:0007669"/>
    <property type="project" value="UniProtKB-EC"/>
</dbReference>
<keyword evidence="14" id="KW-1185">Reference proteome</keyword>
<evidence type="ECO:0000256" key="6">
    <source>
        <dbReference type="ARBA" id="ARBA00022989"/>
    </source>
</evidence>
<dbReference type="GO" id="GO:0005886">
    <property type="term" value="C:plasma membrane"/>
    <property type="evidence" value="ECO:0007669"/>
    <property type="project" value="UniProtKB-SubCell"/>
</dbReference>
<keyword evidence="4" id="KW-0997">Cell inner membrane</keyword>
<evidence type="ECO:0000256" key="2">
    <source>
        <dbReference type="ARBA" id="ARBA00005801"/>
    </source>
</evidence>
<dbReference type="RefSeq" id="WP_127611222.1">
    <property type="nucleotide sequence ID" value="NZ_RXOL01000001.1"/>
</dbReference>
<comment type="catalytic activity">
    <reaction evidence="9">
        <text>Typically cleaves a -Gly-|-Phe- bond to release an N-terminal, basic peptide of 5-8 residues from type IV prepilin, and then N-methylates the new N-terminal amino group, the methyl donor being S-adenosyl-L-methionine.</text>
        <dbReference type="EC" id="3.4.23.43"/>
    </reaction>
</comment>
<protein>
    <recommendedName>
        <fullName evidence="9">Prepilin leader peptidase/N-methyltransferase</fullName>
        <ecNumber evidence="9">2.1.1.-</ecNumber>
        <ecNumber evidence="9">3.4.23.43</ecNumber>
    </recommendedName>
</protein>
<keyword evidence="5 9" id="KW-0812">Transmembrane</keyword>
<dbReference type="EC" id="3.4.23.43" evidence="9"/>
<dbReference type="GO" id="GO:0008168">
    <property type="term" value="F:methyltransferase activity"/>
    <property type="evidence" value="ECO:0007669"/>
    <property type="project" value="UniProtKB-KW"/>
</dbReference>
<feature type="transmembrane region" description="Helical" evidence="10">
    <location>
        <begin position="101"/>
        <end position="118"/>
    </location>
</feature>
<evidence type="ECO:0000259" key="11">
    <source>
        <dbReference type="Pfam" id="PF01478"/>
    </source>
</evidence>
<dbReference type="GO" id="GO:0032259">
    <property type="term" value="P:methylation"/>
    <property type="evidence" value="ECO:0007669"/>
    <property type="project" value="UniProtKB-KW"/>
</dbReference>
<dbReference type="GO" id="GO:0006465">
    <property type="term" value="P:signal peptide processing"/>
    <property type="evidence" value="ECO:0007669"/>
    <property type="project" value="TreeGrafter"/>
</dbReference>
<dbReference type="EC" id="2.1.1.-" evidence="9"/>
<dbReference type="Pfam" id="PF06750">
    <property type="entry name" value="A24_N_bact"/>
    <property type="match status" value="1"/>
</dbReference>
<accession>A0A437H096</accession>
<evidence type="ECO:0000256" key="4">
    <source>
        <dbReference type="ARBA" id="ARBA00022519"/>
    </source>
</evidence>
<dbReference type="InterPro" id="IPR050882">
    <property type="entry name" value="Prepilin_peptidase/N-MTase"/>
</dbReference>
<dbReference type="OrthoDB" id="9789291at2"/>
<dbReference type="EMBL" id="RXOL01000001">
    <property type="protein sequence ID" value="RVQ69037.1"/>
    <property type="molecule type" value="Genomic_DNA"/>
</dbReference>
<feature type="transmembrane region" description="Helical" evidence="10">
    <location>
        <begin position="233"/>
        <end position="251"/>
    </location>
</feature>
<keyword evidence="9" id="KW-0808">Transferase</keyword>
<dbReference type="InterPro" id="IPR010627">
    <property type="entry name" value="Prepilin_pept_A24_N"/>
</dbReference>
<feature type="transmembrane region" description="Helical" evidence="10">
    <location>
        <begin position="189"/>
        <end position="213"/>
    </location>
</feature>
<feature type="transmembrane region" description="Helical" evidence="10">
    <location>
        <begin position="156"/>
        <end position="177"/>
    </location>
</feature>
<keyword evidence="9" id="KW-0489">Methyltransferase</keyword>